<feature type="transmembrane region" description="Helical" evidence="1">
    <location>
        <begin position="6"/>
        <end position="24"/>
    </location>
</feature>
<proteinExistence type="predicted"/>
<gene>
    <name evidence="2" type="ORF">CRENPOLYSF2_1660003</name>
</gene>
<dbReference type="AlphaFoldDB" id="A0A1R4H2K8"/>
<organism evidence="2 3">
    <name type="scientific">Crenothrix polyspora</name>
    <dbReference type="NCBI Taxonomy" id="360316"/>
    <lineage>
        <taxon>Bacteria</taxon>
        <taxon>Pseudomonadati</taxon>
        <taxon>Pseudomonadota</taxon>
        <taxon>Gammaproteobacteria</taxon>
        <taxon>Methylococcales</taxon>
        <taxon>Crenotrichaceae</taxon>
        <taxon>Crenothrix</taxon>
    </lineage>
</organism>
<dbReference type="EMBL" id="FUKJ01000075">
    <property type="protein sequence ID" value="SJM90425.1"/>
    <property type="molecule type" value="Genomic_DNA"/>
</dbReference>
<keyword evidence="3" id="KW-1185">Reference proteome</keyword>
<evidence type="ECO:0000313" key="3">
    <source>
        <dbReference type="Proteomes" id="UP000195442"/>
    </source>
</evidence>
<keyword evidence="1" id="KW-0472">Membrane</keyword>
<reference evidence="3" key="1">
    <citation type="submission" date="2017-02" db="EMBL/GenBank/DDBJ databases">
        <authorList>
            <person name="Daims H."/>
        </authorList>
    </citation>
    <scope>NUCLEOTIDE SEQUENCE [LARGE SCALE GENOMIC DNA]</scope>
</reference>
<keyword evidence="1" id="KW-0812">Transmembrane</keyword>
<accession>A0A1R4H2K8</accession>
<protein>
    <submittedName>
        <fullName evidence="2">Uncharacterized protein</fullName>
    </submittedName>
</protein>
<name>A0A1R4H2K8_9GAMM</name>
<dbReference type="Proteomes" id="UP000195442">
    <property type="component" value="Unassembled WGS sequence"/>
</dbReference>
<evidence type="ECO:0000313" key="2">
    <source>
        <dbReference type="EMBL" id="SJM90425.1"/>
    </source>
</evidence>
<sequence>MEYHDRIHWWNVLVPFSAAVIARVKQRRVTMKHSALFNYLPIFP</sequence>
<keyword evidence="1" id="KW-1133">Transmembrane helix</keyword>
<evidence type="ECO:0000256" key="1">
    <source>
        <dbReference type="SAM" id="Phobius"/>
    </source>
</evidence>